<accession>A0ABP7GX11</accession>
<evidence type="ECO:0000313" key="7">
    <source>
        <dbReference type="EMBL" id="GAA3774492.1"/>
    </source>
</evidence>
<dbReference type="CDD" id="cd06583">
    <property type="entry name" value="PGRP"/>
    <property type="match status" value="1"/>
</dbReference>
<proteinExistence type="predicted"/>
<evidence type="ECO:0000256" key="1">
    <source>
        <dbReference type="ARBA" id="ARBA00001561"/>
    </source>
</evidence>
<comment type="catalytic activity">
    <reaction evidence="1">
        <text>Hydrolyzes the link between N-acetylmuramoyl residues and L-amino acid residues in certain cell-wall glycopeptides.</text>
        <dbReference type="EC" id="3.5.1.28"/>
    </reaction>
</comment>
<dbReference type="Proteomes" id="UP001501009">
    <property type="component" value="Unassembled WGS sequence"/>
</dbReference>
<dbReference type="SMART" id="SM00644">
    <property type="entry name" value="Ami_2"/>
    <property type="match status" value="1"/>
</dbReference>
<dbReference type="PANTHER" id="PTHR30417">
    <property type="entry name" value="N-ACETYLMURAMOYL-L-ALANINE AMIDASE AMID"/>
    <property type="match status" value="1"/>
</dbReference>
<dbReference type="Gene3D" id="1.10.530.10">
    <property type="match status" value="1"/>
</dbReference>
<evidence type="ECO:0000256" key="3">
    <source>
        <dbReference type="ARBA" id="ARBA00022801"/>
    </source>
</evidence>
<feature type="domain" description="N-acetylmuramoyl-L-alanine amidase" evidence="6">
    <location>
        <begin position="264"/>
        <end position="402"/>
    </location>
</feature>
<evidence type="ECO:0000256" key="4">
    <source>
        <dbReference type="ARBA" id="ARBA00023316"/>
    </source>
</evidence>
<evidence type="ECO:0000259" key="6">
    <source>
        <dbReference type="SMART" id="SM00644"/>
    </source>
</evidence>
<dbReference type="InterPro" id="IPR023346">
    <property type="entry name" value="Lysozyme-like_dom_sf"/>
</dbReference>
<dbReference type="Pfam" id="PF01464">
    <property type="entry name" value="SLT"/>
    <property type="match status" value="1"/>
</dbReference>
<sequence>MTTSNARRGHASKRRRPALLAAFAALAVAGGAAVQVPALATGEAAPTGTTTLQREYTAAADAYHVPRQVLLAVAYQESAWDTHAGQHSTDGGYGPMHLTDVTPAMMAAGDAGAAGRAELAKLAADPALHTVQAAAKLTGLSAKRLRTDPSANIRGGAALLASYQKAGTGSLSTDPGNWYAAVARYSQSTRRQGAEAFADRVFATVKKGAHRTTADGRVSLAADSNVRPATGQLASLHLKSAANTETECPTTVACTFVPAAASNGQVSNRPANGIRIDTIVIHDTESSYDAAITTFEQAGGAAAHYVMRSSDGAVTQMVPTKDLAFHAGNYSTNMHSIGIEHEGYAAHGATWYTEAQYEATAELVKYLAARFDIPLDRQHIIGHDNVAGPKSSLVSGMHWDPGPSWDWNHFMSLLGVHTGPHGVGPVGSVVTIAPRFDDNVQTVQICPSDDPTGATTACTDTPQPSNFVYLRTEPSDTAPLFGDQAIHPGAAGTDRINDWGSTAAEGQQFVVAGQDGDWTAIWYSGAKVWFYNPDGCNTAPAQGVKVITAAGTSPVAVYGSSYPDAAEYPSGLSPSTQAPLSMYSVPAGQAYVATRAPSLTDDFFPSSGRVVTGAKAMYTIQYNHRVALVYASDVTSTDVWRSADRTPTGGWCPGGHAFWAPPNQFEGMSSTS</sequence>
<dbReference type="EC" id="3.5.1.28" evidence="2"/>
<reference evidence="8" key="1">
    <citation type="journal article" date="2019" name="Int. J. Syst. Evol. Microbiol.">
        <title>The Global Catalogue of Microorganisms (GCM) 10K type strain sequencing project: providing services to taxonomists for standard genome sequencing and annotation.</title>
        <authorList>
            <consortium name="The Broad Institute Genomics Platform"/>
            <consortium name="The Broad Institute Genome Sequencing Center for Infectious Disease"/>
            <person name="Wu L."/>
            <person name="Ma J."/>
        </authorList>
    </citation>
    <scope>NUCLEOTIDE SEQUENCE [LARGE SCALE GENOMIC DNA]</scope>
    <source>
        <strain evidence="8">JCM 17138</strain>
    </source>
</reference>
<keyword evidence="3" id="KW-0378">Hydrolase</keyword>
<dbReference type="EMBL" id="BAABDE010000005">
    <property type="protein sequence ID" value="GAA3774492.1"/>
    <property type="molecule type" value="Genomic_DNA"/>
</dbReference>
<dbReference type="InterPro" id="IPR002502">
    <property type="entry name" value="Amidase_domain"/>
</dbReference>
<evidence type="ECO:0000256" key="5">
    <source>
        <dbReference type="SAM" id="SignalP"/>
    </source>
</evidence>
<dbReference type="InterPro" id="IPR036505">
    <property type="entry name" value="Amidase/PGRP_sf"/>
</dbReference>
<name>A0ABP7GX11_9ACTN</name>
<gene>
    <name evidence="7" type="ORF">GCM10022403_006740</name>
</gene>
<dbReference type="PANTHER" id="PTHR30417:SF1">
    <property type="entry name" value="N-ACETYLMURAMOYL-L-ALANINE AMIDASE AMID"/>
    <property type="match status" value="1"/>
</dbReference>
<evidence type="ECO:0000256" key="2">
    <source>
        <dbReference type="ARBA" id="ARBA00011901"/>
    </source>
</evidence>
<dbReference type="RefSeq" id="WP_275780785.1">
    <property type="nucleotide sequence ID" value="NZ_BAABDE010000005.1"/>
</dbReference>
<dbReference type="Pfam" id="PF01510">
    <property type="entry name" value="Amidase_2"/>
    <property type="match status" value="1"/>
</dbReference>
<protein>
    <recommendedName>
        <fullName evidence="2">N-acetylmuramoyl-L-alanine amidase</fullName>
        <ecNumber evidence="2">3.5.1.28</ecNumber>
    </recommendedName>
</protein>
<dbReference type="InterPro" id="IPR051206">
    <property type="entry name" value="NAMLAA_amidase_2"/>
</dbReference>
<keyword evidence="5" id="KW-0732">Signal</keyword>
<keyword evidence="8" id="KW-1185">Reference proteome</keyword>
<dbReference type="InterPro" id="IPR008258">
    <property type="entry name" value="Transglycosylase_SLT_dom_1"/>
</dbReference>
<dbReference type="Gene3D" id="3.40.80.10">
    <property type="entry name" value="Peptidoglycan recognition protein-like"/>
    <property type="match status" value="1"/>
</dbReference>
<dbReference type="SUPFAM" id="SSF53955">
    <property type="entry name" value="Lysozyme-like"/>
    <property type="match status" value="1"/>
</dbReference>
<dbReference type="SUPFAM" id="SSF55846">
    <property type="entry name" value="N-acetylmuramoyl-L-alanine amidase-like"/>
    <property type="match status" value="1"/>
</dbReference>
<feature type="signal peptide" evidence="5">
    <location>
        <begin position="1"/>
        <end position="40"/>
    </location>
</feature>
<organism evidence="7 8">
    <name type="scientific">Streptomyces coacervatus</name>
    <dbReference type="NCBI Taxonomy" id="647381"/>
    <lineage>
        <taxon>Bacteria</taxon>
        <taxon>Bacillati</taxon>
        <taxon>Actinomycetota</taxon>
        <taxon>Actinomycetes</taxon>
        <taxon>Kitasatosporales</taxon>
        <taxon>Streptomycetaceae</taxon>
        <taxon>Streptomyces</taxon>
    </lineage>
</organism>
<evidence type="ECO:0000313" key="8">
    <source>
        <dbReference type="Proteomes" id="UP001501009"/>
    </source>
</evidence>
<keyword evidence="4" id="KW-0961">Cell wall biogenesis/degradation</keyword>
<feature type="chain" id="PRO_5047357892" description="N-acetylmuramoyl-L-alanine amidase" evidence="5">
    <location>
        <begin position="41"/>
        <end position="672"/>
    </location>
</feature>
<comment type="caution">
    <text evidence="7">The sequence shown here is derived from an EMBL/GenBank/DDBJ whole genome shotgun (WGS) entry which is preliminary data.</text>
</comment>